<comment type="caution">
    <text evidence="4">The sequence shown here is derived from an EMBL/GenBank/DDBJ whole genome shotgun (WGS) entry which is preliminary data.</text>
</comment>
<evidence type="ECO:0000256" key="1">
    <source>
        <dbReference type="ARBA" id="ARBA00009009"/>
    </source>
</evidence>
<organism evidence="4 5">
    <name type="scientific">Colletotrichum musicola</name>
    <dbReference type="NCBI Taxonomy" id="2175873"/>
    <lineage>
        <taxon>Eukaryota</taxon>
        <taxon>Fungi</taxon>
        <taxon>Dikarya</taxon>
        <taxon>Ascomycota</taxon>
        <taxon>Pezizomycotina</taxon>
        <taxon>Sordariomycetes</taxon>
        <taxon>Hypocreomycetidae</taxon>
        <taxon>Glomerellales</taxon>
        <taxon>Glomerellaceae</taxon>
        <taxon>Colletotrichum</taxon>
        <taxon>Colletotrichum orchidearum species complex</taxon>
    </lineage>
</organism>
<evidence type="ECO:0000256" key="2">
    <source>
        <dbReference type="ARBA" id="ARBA00022801"/>
    </source>
</evidence>
<accession>A0A8H6KVB0</accession>
<dbReference type="Proteomes" id="UP000639643">
    <property type="component" value="Unassembled WGS sequence"/>
</dbReference>
<reference evidence="4" key="1">
    <citation type="journal article" date="2020" name="Phytopathology">
        <title>Genome Sequence Resources of Colletotrichum truncatum, C. plurivorum, C. musicola, and C. sojae: Four Species Pathogenic to Soybean (Glycine max).</title>
        <authorList>
            <person name="Rogerio F."/>
            <person name="Boufleur T.R."/>
            <person name="Ciampi-Guillardi M."/>
            <person name="Sukno S.A."/>
            <person name="Thon M.R."/>
            <person name="Massola Junior N.S."/>
            <person name="Baroncelli R."/>
        </authorList>
    </citation>
    <scope>NUCLEOTIDE SEQUENCE</scope>
    <source>
        <strain evidence="4">LFN0074</strain>
    </source>
</reference>
<comment type="similarity">
    <text evidence="1">Belongs to the class-A beta-lactamase family.</text>
</comment>
<dbReference type="AlphaFoldDB" id="A0A8H6KVB0"/>
<keyword evidence="2" id="KW-0378">Hydrolase</keyword>
<evidence type="ECO:0000313" key="4">
    <source>
        <dbReference type="EMBL" id="KAF6838289.1"/>
    </source>
</evidence>
<evidence type="ECO:0000259" key="3">
    <source>
        <dbReference type="Pfam" id="PF00144"/>
    </source>
</evidence>
<name>A0A8H6KVB0_9PEZI</name>
<proteinExistence type="inferred from homology"/>
<dbReference type="Gene3D" id="3.40.710.10">
    <property type="entry name" value="DD-peptidase/beta-lactamase superfamily"/>
    <property type="match status" value="1"/>
</dbReference>
<feature type="domain" description="Beta-lactamase-related" evidence="3">
    <location>
        <begin position="9"/>
        <end position="378"/>
    </location>
</feature>
<dbReference type="Pfam" id="PF00144">
    <property type="entry name" value="Beta-lactamase"/>
    <property type="match status" value="1"/>
</dbReference>
<protein>
    <submittedName>
        <fullName evidence="4">Beta-lactamase family protein</fullName>
    </submittedName>
</protein>
<dbReference type="PANTHER" id="PTHR43283:SF17">
    <property type="entry name" value="(LOVD), PUTATIVE (AFU_ORTHOLOGUE AFUA_5G00920)-RELATED"/>
    <property type="match status" value="1"/>
</dbReference>
<dbReference type="PANTHER" id="PTHR43283">
    <property type="entry name" value="BETA-LACTAMASE-RELATED"/>
    <property type="match status" value="1"/>
</dbReference>
<dbReference type="EMBL" id="WIGM01000131">
    <property type="protein sequence ID" value="KAF6838289.1"/>
    <property type="molecule type" value="Genomic_DNA"/>
</dbReference>
<dbReference type="OrthoDB" id="428260at2759"/>
<keyword evidence="5" id="KW-1185">Reference proteome</keyword>
<dbReference type="InterPro" id="IPR001466">
    <property type="entry name" value="Beta-lactam-related"/>
</dbReference>
<evidence type="ECO:0000313" key="5">
    <source>
        <dbReference type="Proteomes" id="UP000639643"/>
    </source>
</evidence>
<dbReference type="InterPro" id="IPR050789">
    <property type="entry name" value="Diverse_Enzym_Activities"/>
</dbReference>
<dbReference type="SUPFAM" id="SSF56601">
    <property type="entry name" value="beta-lactamase/transpeptidase-like"/>
    <property type="match status" value="1"/>
</dbReference>
<gene>
    <name evidence="4" type="ORF">CMUS01_04717</name>
</gene>
<dbReference type="GO" id="GO:0016787">
    <property type="term" value="F:hydrolase activity"/>
    <property type="evidence" value="ECO:0007669"/>
    <property type="project" value="UniProtKB-KW"/>
</dbReference>
<dbReference type="InterPro" id="IPR012338">
    <property type="entry name" value="Beta-lactam/transpept-like"/>
</dbReference>
<sequence length="401" mass="44457">MSSFEEFISTAVRDGILPGVVLYAQDKSGRLNYSKVIGAENAPHLPPLEHSATLWLASATKLITTTAALQLVERGKITLDEDVTHLLPVLASQPILSGFSDTGEPILSGFSDTGEPILSPRKNAITLRQLLTHSAGTAYDFISADKIQRWQLLNGKTPISGSHVEERYAYPSIYEPGTSWEYSNAIDWAGCVVEVMSGQDLESYMRENIFEPLGLKSFTFKTENVKDTLWPLSARDPATGKVVPYTGKYLNDGAETPLGGQGLHGRMDEYIHILHSFLVDDGKLLKPETTAEMFKPQLSQPSKQRLLRLMEDPSWGAVGDFPNTHEYDWGFGGLLIDGDKHPDRKDRTLIWSGAANIFWWIDRESGLCGLFGTQIMPAGEAVTKKYIKAFEDEMYAQVRAL</sequence>